<evidence type="ECO:0000313" key="4">
    <source>
        <dbReference type="Proteomes" id="UP000596660"/>
    </source>
</evidence>
<accession>A0A803NC95</accession>
<dbReference type="GO" id="GO:0009834">
    <property type="term" value="P:plant-type secondary cell wall biogenesis"/>
    <property type="evidence" value="ECO:0007669"/>
    <property type="project" value="InterPro"/>
</dbReference>
<proteinExistence type="predicted"/>
<dbReference type="OMA" id="NFQFPYF"/>
<feature type="transmembrane region" description="Helical" evidence="2">
    <location>
        <begin position="24"/>
        <end position="50"/>
    </location>
</feature>
<feature type="compositionally biased region" description="Polar residues" evidence="1">
    <location>
        <begin position="120"/>
        <end position="132"/>
    </location>
</feature>
<dbReference type="AlphaFoldDB" id="A0A803NC95"/>
<keyword evidence="2" id="KW-0472">Membrane</keyword>
<sequence length="140" mass="15380">MPPKLPPPPPHVVPTPPPAPGHHATIVIVFVSLGGVFFLAFLSAALFCFIKKRRKRMIKETDNITVDEHMHVHEEVVRGPHGEQAVLVTFEDDIHTHETKIIDEIVSGTSHARGAHHPHSLQTAAPTSGSDHLQIENKNS</sequence>
<organism evidence="3 4">
    <name type="scientific">Chenopodium quinoa</name>
    <name type="common">Quinoa</name>
    <dbReference type="NCBI Taxonomy" id="63459"/>
    <lineage>
        <taxon>Eukaryota</taxon>
        <taxon>Viridiplantae</taxon>
        <taxon>Streptophyta</taxon>
        <taxon>Embryophyta</taxon>
        <taxon>Tracheophyta</taxon>
        <taxon>Spermatophyta</taxon>
        <taxon>Magnoliopsida</taxon>
        <taxon>eudicotyledons</taxon>
        <taxon>Gunneridae</taxon>
        <taxon>Pentapetalae</taxon>
        <taxon>Caryophyllales</taxon>
        <taxon>Chenopodiaceae</taxon>
        <taxon>Chenopodioideae</taxon>
        <taxon>Atripliceae</taxon>
        <taxon>Chenopodium</taxon>
    </lineage>
</organism>
<evidence type="ECO:0000256" key="2">
    <source>
        <dbReference type="SAM" id="Phobius"/>
    </source>
</evidence>
<feature type="region of interest" description="Disordered" evidence="1">
    <location>
        <begin position="111"/>
        <end position="140"/>
    </location>
</feature>
<dbReference type="EnsemblPlants" id="AUR62043709-RA">
    <property type="protein sequence ID" value="AUR62043709-RA:cds"/>
    <property type="gene ID" value="AUR62043709"/>
</dbReference>
<dbReference type="PANTHER" id="PTHR35697">
    <property type="entry name" value="OS08G0108300 PROTEIN"/>
    <property type="match status" value="1"/>
</dbReference>
<keyword evidence="4" id="KW-1185">Reference proteome</keyword>
<reference evidence="3" key="1">
    <citation type="journal article" date="2017" name="Nature">
        <title>The genome of Chenopodium quinoa.</title>
        <authorList>
            <person name="Jarvis D.E."/>
            <person name="Ho Y.S."/>
            <person name="Lightfoot D.J."/>
            <person name="Schmoeckel S.M."/>
            <person name="Li B."/>
            <person name="Borm T.J.A."/>
            <person name="Ohyanagi H."/>
            <person name="Mineta K."/>
            <person name="Michell C.T."/>
            <person name="Saber N."/>
            <person name="Kharbatia N.M."/>
            <person name="Rupper R.R."/>
            <person name="Sharp A.R."/>
            <person name="Dally N."/>
            <person name="Boughton B.A."/>
            <person name="Woo Y.H."/>
            <person name="Gao G."/>
            <person name="Schijlen E.G.W.M."/>
            <person name="Guo X."/>
            <person name="Momin A.A."/>
            <person name="Negrao S."/>
            <person name="Al-Babili S."/>
            <person name="Gehring C."/>
            <person name="Roessner U."/>
            <person name="Jung C."/>
            <person name="Murphy K."/>
            <person name="Arold S.T."/>
            <person name="Gojobori T."/>
            <person name="van der Linden C.G."/>
            <person name="van Loo E.N."/>
            <person name="Jellen E.N."/>
            <person name="Maughan P.J."/>
            <person name="Tester M."/>
        </authorList>
    </citation>
    <scope>NUCLEOTIDE SEQUENCE [LARGE SCALE GENOMIC DNA]</scope>
    <source>
        <strain evidence="3">cv. PI 614886</strain>
    </source>
</reference>
<dbReference type="InterPro" id="IPR044950">
    <property type="entry name" value="TED6/7"/>
</dbReference>
<dbReference type="Gramene" id="AUR62043709-RA">
    <property type="protein sequence ID" value="AUR62043709-RA:cds"/>
    <property type="gene ID" value="AUR62043709"/>
</dbReference>
<evidence type="ECO:0000256" key="1">
    <source>
        <dbReference type="SAM" id="MobiDB-lite"/>
    </source>
</evidence>
<keyword evidence="2" id="KW-1133">Transmembrane helix</keyword>
<reference evidence="3" key="2">
    <citation type="submission" date="2021-03" db="UniProtKB">
        <authorList>
            <consortium name="EnsemblPlants"/>
        </authorList>
    </citation>
    <scope>IDENTIFICATION</scope>
</reference>
<keyword evidence="2" id="KW-0812">Transmembrane</keyword>
<dbReference type="PANTHER" id="PTHR35697:SF1">
    <property type="entry name" value="PROTEIN TRACHEARY ELEMENT DIFFERENTIATION-RELATED 7"/>
    <property type="match status" value="1"/>
</dbReference>
<dbReference type="Proteomes" id="UP000596660">
    <property type="component" value="Unplaced"/>
</dbReference>
<evidence type="ECO:0000313" key="3">
    <source>
        <dbReference type="EnsemblPlants" id="AUR62043709-RA:cds"/>
    </source>
</evidence>
<name>A0A803NC95_CHEQI</name>
<protein>
    <submittedName>
        <fullName evidence="3">Uncharacterized protein</fullName>
    </submittedName>
</protein>